<evidence type="ECO:0000256" key="5">
    <source>
        <dbReference type="SAM" id="MobiDB-lite"/>
    </source>
</evidence>
<reference evidence="8" key="1">
    <citation type="journal article" date="2014" name="BMC Genomics">
        <title>Genome characteristics reveal the impact of lichenization on lichen-forming fungus Endocarpon pusillum Hedwig (Verrucariales, Ascomycota).</title>
        <authorList>
            <person name="Wang Y.-Y."/>
            <person name="Liu B."/>
            <person name="Zhang X.-Y."/>
            <person name="Zhou Q.-M."/>
            <person name="Zhang T."/>
            <person name="Li H."/>
            <person name="Yu Y.-F."/>
            <person name="Zhang X.-L."/>
            <person name="Hao X.-Y."/>
            <person name="Wang M."/>
            <person name="Wang L."/>
            <person name="Wei J.-C."/>
        </authorList>
    </citation>
    <scope>NUCLEOTIDE SEQUENCE [LARGE SCALE GENOMIC DNA]</scope>
    <source>
        <strain evidence="8">Z07020 / HMAS-L-300199</strain>
    </source>
</reference>
<evidence type="ECO:0000256" key="2">
    <source>
        <dbReference type="ARBA" id="ARBA00022692"/>
    </source>
</evidence>
<dbReference type="Pfam" id="PF01544">
    <property type="entry name" value="CorA"/>
    <property type="match status" value="1"/>
</dbReference>
<keyword evidence="4 6" id="KW-0472">Membrane</keyword>
<gene>
    <name evidence="7" type="ORF">EPUS_06829</name>
</gene>
<feature type="transmembrane region" description="Helical" evidence="6">
    <location>
        <begin position="1140"/>
        <end position="1157"/>
    </location>
</feature>
<dbReference type="EMBL" id="KE721211">
    <property type="protein sequence ID" value="ERF71447.1"/>
    <property type="molecule type" value="Genomic_DNA"/>
</dbReference>
<feature type="region of interest" description="Disordered" evidence="5">
    <location>
        <begin position="53"/>
        <end position="82"/>
    </location>
</feature>
<dbReference type="RefSeq" id="XP_007802914.1">
    <property type="nucleotide sequence ID" value="XM_007804723.1"/>
</dbReference>
<evidence type="ECO:0000256" key="6">
    <source>
        <dbReference type="SAM" id="Phobius"/>
    </source>
</evidence>
<evidence type="ECO:0000313" key="8">
    <source>
        <dbReference type="Proteomes" id="UP000019373"/>
    </source>
</evidence>
<dbReference type="GO" id="GO:0000287">
    <property type="term" value="F:magnesium ion binding"/>
    <property type="evidence" value="ECO:0007669"/>
    <property type="project" value="TreeGrafter"/>
</dbReference>
<dbReference type="HOGENOM" id="CLU_258005_0_0_1"/>
<feature type="compositionally biased region" description="Polar residues" evidence="5">
    <location>
        <begin position="537"/>
        <end position="554"/>
    </location>
</feature>
<protein>
    <submittedName>
        <fullName evidence="7">Uncharacterized protein</fullName>
    </submittedName>
</protein>
<dbReference type="SUPFAM" id="SSF144083">
    <property type="entry name" value="Magnesium transport protein CorA, transmembrane region"/>
    <property type="match status" value="1"/>
</dbReference>
<keyword evidence="3 6" id="KW-1133">Transmembrane helix</keyword>
<keyword evidence="8" id="KW-1185">Reference proteome</keyword>
<dbReference type="InterPro" id="IPR045863">
    <property type="entry name" value="CorA_TM1_TM2"/>
</dbReference>
<sequence>MPIAYHDSSSDSDYGGAGRVRKQGDPKRFVQHTKNRTRVTIQSARVEHHARDPVISHTRRSQYSRQFDQHSGIPDSGTHRPAFIPVFPREQLEERRKIPPAQPMASGVQPMAPPVHNMPPPVQHMPLPVIHSAPAQRIGRHHSLGPLKPARDYEDLDYGESVMRRGVVAPIQILDDFEGPKRYGESDSEPGSEYSLPVRLHFGHNDIPSPPTSVPAPQLGFSGQASLGKSSYYQTVISQVLHSRYAENGIEEESWGELTIQPIDHRYPANSSVDLFRWVHLHNEVMHFGSFLDTVSAYLEDAGKDKNDTKMMLERVRRQAEKPLSHLSGKYLDPVLIQDTFFPKNGPSGKSSHNILFLCLPFFSLEVYSPSVLPEKSFAHPLRSLLQSPYSSIAKGRDLKQAVYLIFTCARHPTSVLLGNRLKMTKLPLASPNHQNVIQVSDDAGTVWLLDPSECKMWFAFTSAFEELSSEFETEYDILLHGTRIESRDWPRVLREAEGGIVRLVIRQKRRSYRNDTLTSTSSKDGVLNDSSDKNAGGNNEDANVLMTSGSDSGSRCKPPVGSHSSGSDLRSPVTQHLRCIVLDKEIFTNSRGLYLDRPDGWFFEFDYTDGQLVDAVESIWELTEPPLWQRIIDTPHFVRDFEIVDQEGHRGVMFQLDSKADADQEIVLTGAQVTETLRIGRRCWCDSFIRPTTSVIYFRRNTPAGPLYEQEFDFRDTGLDKQPLNMVYYPVYLSGATTCELKKEAAVWVDPATRKVTAHMENHRKSAKLKASRKRNCHVDHNVKDSSIDITTGRAFGEAVRSVLAGKKIGKKARRGTFRQIDPTKTGVQETGVAKAANYHASRVHGDQASDELCSPRTPESKPCPLLSEGRRAKTIRTQSQSFILLPWLAGVTNHQDIRAGSADKGGQTAVETIDAGKAYSDSDHLVNVNRLDEILADTDEFLMKKAKNDERKLYGRCPTADLKSLDDSIWEARIKSRNQSLDGLRDCIKFVQKTKKLLRFFVDIDCGACSVQKCLGGLQLIVEVCGPNHLFSSQLLSSFLGLEKTVKKLRDRLTGENGPLDLPANIRQVSAQDFLRAWVNFIMAVVHIADIANCHRSDGRGIIVADSGVQILRSRSLLEAGLLSMRQSMHSSVLAEKVAVMPLGMISLIVARVLTDLTDDRPDILSTYSTYLERLELDIHSDPLNRAHQEKISHLTQEIRAIIAVLNDQLNVLNGIDCSMQQDLNPNAESVTRRKRSQQAPQSANIRMIESNKDRQESAILAFTIVTIIFLPLSFVASFFGMNTADVRDMTQSQWVYWAAAVPVTALVIGLTLLWAGEVNLARSAFRRLLEKVKSFFGGRASFA</sequence>
<feature type="compositionally biased region" description="Polar residues" evidence="5">
    <location>
        <begin position="515"/>
        <end position="524"/>
    </location>
</feature>
<proteinExistence type="predicted"/>
<name>U1G2E1_ENDPU</name>
<dbReference type="GO" id="GO:0050897">
    <property type="term" value="F:cobalt ion binding"/>
    <property type="evidence" value="ECO:0007669"/>
    <property type="project" value="TreeGrafter"/>
</dbReference>
<feature type="transmembrane region" description="Helical" evidence="6">
    <location>
        <begin position="1297"/>
        <end position="1319"/>
    </location>
</feature>
<comment type="subcellular location">
    <subcellularLocation>
        <location evidence="1">Cell membrane</location>
        <topology evidence="1">Multi-pass membrane protein</topology>
    </subcellularLocation>
</comment>
<feature type="region of interest" description="Disordered" evidence="5">
    <location>
        <begin position="1"/>
        <end position="34"/>
    </location>
</feature>
<dbReference type="GO" id="GO:0005886">
    <property type="term" value="C:plasma membrane"/>
    <property type="evidence" value="ECO:0007669"/>
    <property type="project" value="UniProtKB-SubCell"/>
</dbReference>
<dbReference type="GO" id="GO:0015095">
    <property type="term" value="F:magnesium ion transmembrane transporter activity"/>
    <property type="evidence" value="ECO:0007669"/>
    <property type="project" value="TreeGrafter"/>
</dbReference>
<accession>U1G2E1</accession>
<dbReference type="InterPro" id="IPR002523">
    <property type="entry name" value="MgTranspt_CorA/ZnTranspt_ZntB"/>
</dbReference>
<feature type="region of interest" description="Disordered" evidence="5">
    <location>
        <begin position="848"/>
        <end position="868"/>
    </location>
</feature>
<evidence type="ECO:0000256" key="3">
    <source>
        <dbReference type="ARBA" id="ARBA00022989"/>
    </source>
</evidence>
<evidence type="ECO:0000313" key="7">
    <source>
        <dbReference type="EMBL" id="ERF71447.1"/>
    </source>
</evidence>
<feature type="region of interest" description="Disordered" evidence="5">
    <location>
        <begin position="515"/>
        <end position="571"/>
    </location>
</feature>
<dbReference type="OrthoDB" id="4365639at2759"/>
<organism evidence="7 8">
    <name type="scientific">Endocarpon pusillum (strain Z07020 / HMAS-L-300199)</name>
    <name type="common">Lichen-forming fungus</name>
    <dbReference type="NCBI Taxonomy" id="1263415"/>
    <lineage>
        <taxon>Eukaryota</taxon>
        <taxon>Fungi</taxon>
        <taxon>Dikarya</taxon>
        <taxon>Ascomycota</taxon>
        <taxon>Pezizomycotina</taxon>
        <taxon>Eurotiomycetes</taxon>
        <taxon>Chaetothyriomycetidae</taxon>
        <taxon>Verrucariales</taxon>
        <taxon>Verrucariaceae</taxon>
        <taxon>Endocarpon</taxon>
    </lineage>
</organism>
<dbReference type="GeneID" id="19241719"/>
<dbReference type="Proteomes" id="UP000019373">
    <property type="component" value="Unassembled WGS sequence"/>
</dbReference>
<feature type="transmembrane region" description="Helical" evidence="6">
    <location>
        <begin position="1260"/>
        <end position="1282"/>
    </location>
</feature>
<dbReference type="Gene3D" id="1.20.58.340">
    <property type="entry name" value="Magnesium transport protein CorA, transmembrane region"/>
    <property type="match status" value="1"/>
</dbReference>
<dbReference type="PANTHER" id="PTHR46494">
    <property type="entry name" value="CORA FAMILY METAL ION TRANSPORTER (EUROFUNG)"/>
    <property type="match status" value="1"/>
</dbReference>
<dbReference type="GO" id="GO:0015087">
    <property type="term" value="F:cobalt ion transmembrane transporter activity"/>
    <property type="evidence" value="ECO:0007669"/>
    <property type="project" value="TreeGrafter"/>
</dbReference>
<keyword evidence="2 6" id="KW-0812">Transmembrane</keyword>
<evidence type="ECO:0000256" key="1">
    <source>
        <dbReference type="ARBA" id="ARBA00004651"/>
    </source>
</evidence>
<dbReference type="eggNOG" id="ENOG502S5DR">
    <property type="taxonomic scope" value="Eukaryota"/>
</dbReference>
<evidence type="ECO:0000256" key="4">
    <source>
        <dbReference type="ARBA" id="ARBA00023136"/>
    </source>
</evidence>
<dbReference type="PANTHER" id="PTHR46494:SF1">
    <property type="entry name" value="CORA FAMILY METAL ION TRANSPORTER (EUROFUNG)"/>
    <property type="match status" value="1"/>
</dbReference>